<proteinExistence type="predicted"/>
<comment type="caution">
    <text evidence="2">The sequence shown here is derived from an EMBL/GenBank/DDBJ whole genome shotgun (WGS) entry which is preliminary data.</text>
</comment>
<protein>
    <submittedName>
        <fullName evidence="2">Uncharacterized protein</fullName>
    </submittedName>
</protein>
<gene>
    <name evidence="2" type="ORF">QQF64_004977</name>
</gene>
<name>A0ABR3MHS5_9TELE</name>
<feature type="compositionally biased region" description="Low complexity" evidence="1">
    <location>
        <begin position="116"/>
        <end position="125"/>
    </location>
</feature>
<feature type="region of interest" description="Disordered" evidence="1">
    <location>
        <begin position="90"/>
        <end position="142"/>
    </location>
</feature>
<evidence type="ECO:0000313" key="3">
    <source>
        <dbReference type="Proteomes" id="UP001558613"/>
    </source>
</evidence>
<dbReference type="Proteomes" id="UP001558613">
    <property type="component" value="Unassembled WGS sequence"/>
</dbReference>
<accession>A0ABR3MHS5</accession>
<organism evidence="2 3">
    <name type="scientific">Cirrhinus molitorella</name>
    <name type="common">mud carp</name>
    <dbReference type="NCBI Taxonomy" id="172907"/>
    <lineage>
        <taxon>Eukaryota</taxon>
        <taxon>Metazoa</taxon>
        <taxon>Chordata</taxon>
        <taxon>Craniata</taxon>
        <taxon>Vertebrata</taxon>
        <taxon>Euteleostomi</taxon>
        <taxon>Actinopterygii</taxon>
        <taxon>Neopterygii</taxon>
        <taxon>Teleostei</taxon>
        <taxon>Ostariophysi</taxon>
        <taxon>Cypriniformes</taxon>
        <taxon>Cyprinidae</taxon>
        <taxon>Labeoninae</taxon>
        <taxon>Labeonini</taxon>
        <taxon>Cirrhinus</taxon>
    </lineage>
</organism>
<dbReference type="EMBL" id="JAYMGO010000012">
    <property type="protein sequence ID" value="KAL1264622.1"/>
    <property type="molecule type" value="Genomic_DNA"/>
</dbReference>
<sequence length="142" mass="16010">MKKKTSLFGPHQASLALVLKRNQKWITAVRFLAAFESYRGRFLRTRIHGSILKTGRSHHGIIYGFFLFSRSGFDEGWNAGTEKRVSIHTELHTRSSPPNEHSANHVTHHRFDKQKGGASSSEAGLGLKGHLHRGKREDWGGL</sequence>
<feature type="compositionally biased region" description="Polar residues" evidence="1">
    <location>
        <begin position="94"/>
        <end position="105"/>
    </location>
</feature>
<evidence type="ECO:0000313" key="2">
    <source>
        <dbReference type="EMBL" id="KAL1264622.1"/>
    </source>
</evidence>
<reference evidence="2 3" key="1">
    <citation type="submission" date="2023-09" db="EMBL/GenBank/DDBJ databases">
        <authorList>
            <person name="Wang M."/>
        </authorList>
    </citation>
    <scope>NUCLEOTIDE SEQUENCE [LARGE SCALE GENOMIC DNA]</scope>
    <source>
        <strain evidence="2">GT-2023</strain>
        <tissue evidence="2">Liver</tissue>
    </source>
</reference>
<keyword evidence="3" id="KW-1185">Reference proteome</keyword>
<evidence type="ECO:0000256" key="1">
    <source>
        <dbReference type="SAM" id="MobiDB-lite"/>
    </source>
</evidence>